<evidence type="ECO:0000256" key="9">
    <source>
        <dbReference type="PIRNR" id="PIRNR005096"/>
    </source>
</evidence>
<evidence type="ECO:0000256" key="6">
    <source>
        <dbReference type="ARBA" id="ARBA00023235"/>
    </source>
</evidence>
<comment type="pathway">
    <text evidence="3">Carbohydrate metabolism; galactose metabolism.</text>
</comment>
<proteinExistence type="inferred from homology"/>
<keyword evidence="6 9" id="KW-0413">Isomerase</keyword>
<dbReference type="GO" id="GO:0033499">
    <property type="term" value="P:galactose catabolic process via UDP-galactose, Leloir pathway"/>
    <property type="evidence" value="ECO:0007669"/>
    <property type="project" value="TreeGrafter"/>
</dbReference>
<evidence type="ECO:0000256" key="12">
    <source>
        <dbReference type="PIRSR" id="PIRSR005096-3"/>
    </source>
</evidence>
<protein>
    <recommendedName>
        <fullName evidence="9">Aldose 1-epimerase</fullName>
        <ecNumber evidence="9">5.1.3.3</ecNumber>
    </recommendedName>
</protein>
<feature type="binding site" evidence="11">
    <location>
        <position position="227"/>
    </location>
    <ligand>
        <name>beta-D-galactose</name>
        <dbReference type="ChEBI" id="CHEBI:27667"/>
    </ligand>
</feature>
<dbReference type="EC" id="5.1.3.3" evidence="9"/>
<dbReference type="WBParaSite" id="HCON_00146920-00001">
    <property type="protein sequence ID" value="HCON_00146920-00001"/>
    <property type="gene ID" value="HCON_00146920"/>
</dbReference>
<organism evidence="13 14">
    <name type="scientific">Haemonchus contortus</name>
    <name type="common">Barber pole worm</name>
    <dbReference type="NCBI Taxonomy" id="6289"/>
    <lineage>
        <taxon>Eukaryota</taxon>
        <taxon>Metazoa</taxon>
        <taxon>Ecdysozoa</taxon>
        <taxon>Nematoda</taxon>
        <taxon>Chromadorea</taxon>
        <taxon>Rhabditida</taxon>
        <taxon>Rhabditina</taxon>
        <taxon>Rhabditomorpha</taxon>
        <taxon>Strongyloidea</taxon>
        <taxon>Trichostrongylidae</taxon>
        <taxon>Haemonchus</taxon>
    </lineage>
</organism>
<dbReference type="OMA" id="NWATYQF"/>
<reference evidence="14" key="1">
    <citation type="submission" date="2020-12" db="UniProtKB">
        <authorList>
            <consortium name="WormBaseParasite"/>
        </authorList>
    </citation>
    <scope>IDENTIFICATION</scope>
    <source>
        <strain evidence="14">MHco3</strain>
    </source>
</reference>
<feature type="binding site" evidence="12">
    <location>
        <begin position="65"/>
        <end position="66"/>
    </location>
    <ligand>
        <name>beta-D-galactose</name>
        <dbReference type="ChEBI" id="CHEBI:27667"/>
    </ligand>
</feature>
<dbReference type="Pfam" id="PF01263">
    <property type="entry name" value="Aldose_epim"/>
    <property type="match status" value="1"/>
</dbReference>
<dbReference type="PANTHER" id="PTHR10091:SF0">
    <property type="entry name" value="GALACTOSE MUTAROTASE"/>
    <property type="match status" value="1"/>
</dbReference>
<dbReference type="InterPro" id="IPR014718">
    <property type="entry name" value="GH-type_carb-bd"/>
</dbReference>
<feature type="binding site" evidence="12">
    <location>
        <begin position="162"/>
        <end position="164"/>
    </location>
    <ligand>
        <name>beta-D-galactose</name>
        <dbReference type="ChEBI" id="CHEBI:27667"/>
    </ligand>
</feature>
<sequence>MDSLIEISSTQGVTAQFIPLGATLTSLFVKDRHGNDVDVVLGYDNIKGYKADNAYMGRTVGRVCNRIRFGQFTFDGRVYQLPINDHPHLIHGGPQGIALKEWEVVRQTPTSVTFRIWANEANDGFPGDAKIDITYTVNDRNQLLIEHGATCTAPGVLNLTNHSYWNLDGSASVRDHRLQVDADAFLPTDEDDFPTGEVLDVKGCRFDFTEEKSLESLVDDRSNIDIDNDLVLSADRSRGHALTLYSPTSGIKMGASTSYPVIHLYGSRHLHSVEGKGGEQYQSGKALAIEPQFHTGSLNYDNFPSIRFDPKQPYFQEVVYTFSTISEKE</sequence>
<evidence type="ECO:0000313" key="13">
    <source>
        <dbReference type="Proteomes" id="UP000025227"/>
    </source>
</evidence>
<dbReference type="CDD" id="cd09019">
    <property type="entry name" value="galactose_mutarotase_like"/>
    <property type="match status" value="1"/>
</dbReference>
<evidence type="ECO:0000256" key="8">
    <source>
        <dbReference type="ARBA" id="ARBA00045743"/>
    </source>
</evidence>
<comment type="catalytic activity">
    <reaction evidence="1 9">
        <text>alpha-D-glucose = beta-D-glucose</text>
        <dbReference type="Rhea" id="RHEA:10264"/>
        <dbReference type="ChEBI" id="CHEBI:15903"/>
        <dbReference type="ChEBI" id="CHEBI:17925"/>
        <dbReference type="EC" id="5.1.3.3"/>
    </reaction>
</comment>
<dbReference type="PROSITE" id="PS00545">
    <property type="entry name" value="ALDOSE_1_EPIMERASE"/>
    <property type="match status" value="1"/>
</dbReference>
<evidence type="ECO:0000256" key="11">
    <source>
        <dbReference type="PIRSR" id="PIRSR005096-2"/>
    </source>
</evidence>
<evidence type="ECO:0000256" key="4">
    <source>
        <dbReference type="ARBA" id="ARBA00005028"/>
    </source>
</evidence>
<comment type="similarity">
    <text evidence="5 9">Belongs to the aldose epimerase family.</text>
</comment>
<comment type="function">
    <text evidence="8">Mutarotase that catalyzes the interconversion of beta-D-galactose and alpha-D-galactose during galactose metabolism. Beta-D-galactose is metabolized in the liver into glucose 1-phosphate, the primary metabolic fuel, by the action of four enzymes that constitute the Leloir pathway: GALM, GALK1 (galactokinase), GALT (galactose-1-phosphate uridylyltransferase) and GALE (UDP-galactose-4'-epimerase). Involved in the maintenance of the equilibrium between the beta- and alpha-anomers of galactose, therefore ensuring a sufficient supply of the alpha-anomer for GALK1. Also active on D-glucose although shows a preference for galactose over glucose.</text>
</comment>
<dbReference type="Gene3D" id="2.70.98.10">
    <property type="match status" value="1"/>
</dbReference>
<dbReference type="PANTHER" id="PTHR10091">
    <property type="entry name" value="ALDOSE-1-EPIMERASE"/>
    <property type="match status" value="1"/>
</dbReference>
<dbReference type="InterPro" id="IPR015443">
    <property type="entry name" value="Aldose_1-epimerase"/>
</dbReference>
<accession>A0A7I5ECL3</accession>
<dbReference type="SUPFAM" id="SSF74650">
    <property type="entry name" value="Galactose mutarotase-like"/>
    <property type="match status" value="1"/>
</dbReference>
<feature type="active site" description="Proton acceptor" evidence="10">
    <location>
        <position position="290"/>
    </location>
</feature>
<comment type="pathway">
    <text evidence="4 9">Carbohydrate metabolism; hexose metabolism.</text>
</comment>
<feature type="active site" description="Proton donor" evidence="10">
    <location>
        <position position="162"/>
    </location>
</feature>
<keyword evidence="7 9" id="KW-0119">Carbohydrate metabolism</keyword>
<dbReference type="InterPro" id="IPR008183">
    <property type="entry name" value="Aldose_1/G6P_1-epimerase"/>
</dbReference>
<dbReference type="UniPathway" id="UPA00242"/>
<dbReference type="Proteomes" id="UP000025227">
    <property type="component" value="Unplaced"/>
</dbReference>
<name>A0A7I5ECL3_HAECO</name>
<evidence type="ECO:0000256" key="10">
    <source>
        <dbReference type="PIRSR" id="PIRSR005096-1"/>
    </source>
</evidence>
<keyword evidence="13" id="KW-1185">Reference proteome</keyword>
<evidence type="ECO:0000256" key="2">
    <source>
        <dbReference type="ARBA" id="ARBA00001712"/>
    </source>
</evidence>
<comment type="catalytic activity">
    <reaction evidence="2">
        <text>alpha-D-galactose = beta-D-galactose</text>
        <dbReference type="Rhea" id="RHEA:28675"/>
        <dbReference type="ChEBI" id="CHEBI:27667"/>
        <dbReference type="ChEBI" id="CHEBI:28061"/>
        <dbReference type="EC" id="5.1.3.3"/>
    </reaction>
    <physiologicalReaction direction="right-to-left" evidence="2">
        <dbReference type="Rhea" id="RHEA:28677"/>
    </physiologicalReaction>
</comment>
<evidence type="ECO:0000256" key="3">
    <source>
        <dbReference type="ARBA" id="ARBA00004947"/>
    </source>
</evidence>
<evidence type="ECO:0000313" key="14">
    <source>
        <dbReference type="WBParaSite" id="HCON_00146920-00001"/>
    </source>
</evidence>
<dbReference type="GO" id="GO:0004034">
    <property type="term" value="F:aldose 1-epimerase activity"/>
    <property type="evidence" value="ECO:0007669"/>
    <property type="project" value="UniProtKB-EC"/>
</dbReference>
<dbReference type="InterPro" id="IPR018052">
    <property type="entry name" value="Ald1_epimerase_CS"/>
</dbReference>
<dbReference type="OrthoDB" id="274691at2759"/>
<dbReference type="InterPro" id="IPR047215">
    <property type="entry name" value="Galactose_mutarotase-like"/>
</dbReference>
<evidence type="ECO:0000256" key="7">
    <source>
        <dbReference type="ARBA" id="ARBA00023277"/>
    </source>
</evidence>
<dbReference type="UniPathway" id="UPA00214"/>
<dbReference type="GO" id="GO:0030246">
    <property type="term" value="F:carbohydrate binding"/>
    <property type="evidence" value="ECO:0007669"/>
    <property type="project" value="InterPro"/>
</dbReference>
<evidence type="ECO:0000256" key="1">
    <source>
        <dbReference type="ARBA" id="ARBA00001614"/>
    </source>
</evidence>
<evidence type="ECO:0000256" key="5">
    <source>
        <dbReference type="ARBA" id="ARBA00006206"/>
    </source>
</evidence>
<dbReference type="GO" id="GO:0006006">
    <property type="term" value="P:glucose metabolic process"/>
    <property type="evidence" value="ECO:0007669"/>
    <property type="project" value="TreeGrafter"/>
</dbReference>
<dbReference type="AlphaFoldDB" id="A0A7I5ECL3"/>
<dbReference type="InterPro" id="IPR011013">
    <property type="entry name" value="Gal_mutarotase_sf_dom"/>
</dbReference>
<dbReference type="PIRSF" id="PIRSF005096">
    <property type="entry name" value="GALM"/>
    <property type="match status" value="1"/>
</dbReference>